<feature type="region of interest" description="Disordered" evidence="2">
    <location>
        <begin position="329"/>
        <end position="383"/>
    </location>
</feature>
<name>A0A2U3V7G1_TURTR</name>
<feature type="compositionally biased region" description="Basic and acidic residues" evidence="2">
    <location>
        <begin position="98"/>
        <end position="113"/>
    </location>
</feature>
<dbReference type="PANTHER" id="PTHR16035">
    <property type="entry name" value="PROTEIN FAM90A1"/>
    <property type="match status" value="1"/>
</dbReference>
<feature type="compositionally biased region" description="Polar residues" evidence="2">
    <location>
        <begin position="151"/>
        <end position="164"/>
    </location>
</feature>
<evidence type="ECO:0000259" key="3">
    <source>
        <dbReference type="Pfam" id="PF15288"/>
    </source>
</evidence>
<dbReference type="AlphaFoldDB" id="A0A2U3V7G1"/>
<evidence type="ECO:0000256" key="1">
    <source>
        <dbReference type="ARBA" id="ARBA00007943"/>
    </source>
</evidence>
<dbReference type="Pfam" id="PF15288">
    <property type="entry name" value="zf-CCHC_6"/>
    <property type="match status" value="1"/>
</dbReference>
<dbReference type="InterPro" id="IPR041670">
    <property type="entry name" value="Znf-CCHC_6"/>
</dbReference>
<dbReference type="PANTHER" id="PTHR16035:SF14">
    <property type="entry name" value="FAMILY WITH SEQUENCE SIMILARITY 90 MEMBER A11, PSEUDOGENE-RELATED"/>
    <property type="match status" value="1"/>
</dbReference>
<organism evidence="4 5">
    <name type="scientific">Tursiops truncatus</name>
    <name type="common">Atlantic bottle-nosed dolphin</name>
    <name type="synonym">Delphinus truncatus</name>
    <dbReference type="NCBI Taxonomy" id="9739"/>
    <lineage>
        <taxon>Eukaryota</taxon>
        <taxon>Metazoa</taxon>
        <taxon>Chordata</taxon>
        <taxon>Craniata</taxon>
        <taxon>Vertebrata</taxon>
        <taxon>Euteleostomi</taxon>
        <taxon>Mammalia</taxon>
        <taxon>Eutheria</taxon>
        <taxon>Laurasiatheria</taxon>
        <taxon>Artiodactyla</taxon>
        <taxon>Whippomorpha</taxon>
        <taxon>Cetacea</taxon>
        <taxon>Odontoceti</taxon>
        <taxon>Delphinidae</taxon>
        <taxon>Tursiops</taxon>
    </lineage>
</organism>
<feature type="region of interest" description="Disordered" evidence="2">
    <location>
        <begin position="19"/>
        <end position="41"/>
    </location>
</feature>
<feature type="domain" description="Zinc knuckle" evidence="3">
    <location>
        <begin position="40"/>
        <end position="81"/>
    </location>
</feature>
<comment type="similarity">
    <text evidence="1">Belongs to the FAM90 family.</text>
</comment>
<gene>
    <name evidence="5" type="primary">LOC101329080</name>
</gene>
<feature type="region of interest" description="Disordered" evidence="2">
    <location>
        <begin position="151"/>
        <end position="309"/>
    </location>
</feature>
<evidence type="ECO:0000256" key="2">
    <source>
        <dbReference type="SAM" id="MobiDB-lite"/>
    </source>
</evidence>
<sequence length="383" mass="42572">MAGRCRQLGPCKLSEAQQVRKQNLGAGRQVAPPPRDEDPRVKCRDCGAFGHKARSLRCPMKRWHGALAPQPLGSKLGKENLEPQKLQDLQTPGTPNMAEREKGERQRKEEQQRKLLQRFPRKPQGWRQQYWKEGTESCHYLRVSLLVHALSSSGHPNMPTLTQASKRKPLRDPDLPSRSPVRRDDRKCTHPAVSLISRSLVQDSKSSTKAPGKRSVQIPIQTCLNPPKKPRLSPIQPPQKSTLTADLGASQNLPPPPSTTGPTGTPQVSRKTPAQGQSLALKPPLDRSRPNSVQACTRHHPPPISHVPGQPLRMLFVRVDEGRWSCRYVTPPPLPRPEQSAPPPAGRKPERHWAPGPRSVLYDDLQVSSSSEDSDWEGHANGS</sequence>
<accession>A0A2U3V7G1</accession>
<dbReference type="RefSeq" id="XP_004325297.2">
    <property type="nucleotide sequence ID" value="XM_004325249.2"/>
</dbReference>
<feature type="compositionally biased region" description="Pro residues" evidence="2">
    <location>
        <begin position="330"/>
        <end position="346"/>
    </location>
</feature>
<keyword evidence="4" id="KW-1185">Reference proteome</keyword>
<reference evidence="5" key="1">
    <citation type="submission" date="2025-08" db="UniProtKB">
        <authorList>
            <consortium name="RefSeq"/>
        </authorList>
    </citation>
    <scope>IDENTIFICATION</scope>
    <source>
        <tissue evidence="5">Spleen</tissue>
    </source>
</reference>
<evidence type="ECO:0000313" key="4">
    <source>
        <dbReference type="Proteomes" id="UP000245320"/>
    </source>
</evidence>
<proteinExistence type="inferred from homology"/>
<dbReference type="InParanoid" id="A0A2U3V7G1"/>
<dbReference type="FunCoup" id="A0A2U3V7G1">
    <property type="interactions" value="3"/>
</dbReference>
<feature type="compositionally biased region" description="Polar residues" evidence="2">
    <location>
        <begin position="196"/>
        <end position="209"/>
    </location>
</feature>
<feature type="compositionally biased region" description="Basic and acidic residues" evidence="2">
    <location>
        <begin position="170"/>
        <end position="188"/>
    </location>
</feature>
<evidence type="ECO:0000313" key="5">
    <source>
        <dbReference type="RefSeq" id="XP_004325297.2"/>
    </source>
</evidence>
<feature type="compositionally biased region" description="Polar residues" evidence="2">
    <location>
        <begin position="238"/>
        <end position="252"/>
    </location>
</feature>
<protein>
    <recommendedName>
        <fullName evidence="3">Zinc knuckle domain-containing protein</fullName>
    </recommendedName>
</protein>
<dbReference type="OrthoDB" id="9623814at2759"/>
<dbReference type="InterPro" id="IPR039213">
    <property type="entry name" value="FAM90"/>
</dbReference>
<feature type="compositionally biased region" description="Polar residues" evidence="2">
    <location>
        <begin position="267"/>
        <end position="278"/>
    </location>
</feature>
<dbReference type="Proteomes" id="UP000245320">
    <property type="component" value="Chromosome 21"/>
</dbReference>
<feature type="region of interest" description="Disordered" evidence="2">
    <location>
        <begin position="83"/>
        <end position="127"/>
    </location>
</feature>